<dbReference type="SUPFAM" id="SSF46894">
    <property type="entry name" value="C-terminal effector domain of the bipartite response regulators"/>
    <property type="match status" value="1"/>
</dbReference>
<dbReference type="STRING" id="1736674.APS56_11920"/>
<dbReference type="InterPro" id="IPR019734">
    <property type="entry name" value="TPR_rpt"/>
</dbReference>
<sequence>MVSHEVKINKLKAALHRAKNLEDTLKMAQGYNHIADFYKQLGLDSEALKNYHLAQELHVKKDTFFVYTTNNIASIHHDLKQYDHARHYLEQSIMVSENIQFSKGLAVANTLLGSVFEKQGDYKKALQYQEQSLKTFKILNDSTGLAVTYESIGSIYEDLGQFNVAYSYFKKAYNYERSYTSNLKINITNNLGDVNRKRKEYEKALSYTQQALELARKTKNSQQEESALKDLARTHADLGDFEAAYRYLSNQNIVKEQDLKHQNAELVSAMQVLYNVKESEAELALLGKQNQINKTRQYAILLFSTAMCLVFIVWLIYLKKRKKQEQKILKYKQKLLRADLDIKIAEEAALKREIDIKISALTNYSLSIAHKNKILSDVSRTLKNLKSRNGEFIKSKLEGLAKDIDLDLSNKDEWAELRSFFGQIHPDFFQNLKSKVLVELSSSELRLCMLLRLNLSSKEIASILHITPDSVRIARYRMRKKLPIDSKSDLQAYLLKL</sequence>
<dbReference type="PATRIC" id="fig|1736674.3.peg.2444"/>
<feature type="repeat" description="TPR" evidence="1">
    <location>
        <begin position="185"/>
        <end position="218"/>
    </location>
</feature>
<dbReference type="InterPro" id="IPR000792">
    <property type="entry name" value="Tscrpt_reg_LuxR_C"/>
</dbReference>
<keyword evidence="2" id="KW-1133">Transmembrane helix</keyword>
<protein>
    <recommendedName>
        <fullName evidence="3">HTH luxR-type domain-containing protein</fullName>
    </recommendedName>
</protein>
<accession>A0A0N7HYP0</accession>
<dbReference type="PANTHER" id="PTHR10098:SF108">
    <property type="entry name" value="TETRATRICOPEPTIDE REPEAT PROTEIN 28"/>
    <property type="match status" value="1"/>
</dbReference>
<keyword evidence="1" id="KW-0802">TPR repeat</keyword>
<keyword evidence="5" id="KW-1185">Reference proteome</keyword>
<dbReference type="PROSITE" id="PS50005">
    <property type="entry name" value="TPR"/>
    <property type="match status" value="2"/>
</dbReference>
<dbReference type="PANTHER" id="PTHR10098">
    <property type="entry name" value="RAPSYN-RELATED"/>
    <property type="match status" value="1"/>
</dbReference>
<evidence type="ECO:0000259" key="3">
    <source>
        <dbReference type="SMART" id="SM00421"/>
    </source>
</evidence>
<evidence type="ECO:0000313" key="5">
    <source>
        <dbReference type="Proteomes" id="UP000057981"/>
    </source>
</evidence>
<feature type="repeat" description="TPR" evidence="1">
    <location>
        <begin position="146"/>
        <end position="179"/>
    </location>
</feature>
<dbReference type="EMBL" id="CP012898">
    <property type="protein sequence ID" value="ALJ05790.1"/>
    <property type="molecule type" value="Genomic_DNA"/>
</dbReference>
<dbReference type="Pfam" id="PF13424">
    <property type="entry name" value="TPR_12"/>
    <property type="match status" value="2"/>
</dbReference>
<keyword evidence="2" id="KW-0812">Transmembrane</keyword>
<dbReference type="SMART" id="SM00421">
    <property type="entry name" value="HTH_LUXR"/>
    <property type="match status" value="1"/>
</dbReference>
<dbReference type="KEGG" id="ahz:APS56_11920"/>
<dbReference type="OrthoDB" id="1090267at2"/>
<proteinExistence type="predicted"/>
<feature type="transmembrane region" description="Helical" evidence="2">
    <location>
        <begin position="298"/>
        <end position="318"/>
    </location>
</feature>
<reference evidence="4 5" key="1">
    <citation type="submission" date="2015-10" db="EMBL/GenBank/DDBJ databases">
        <authorList>
            <person name="Gilbert D.G."/>
        </authorList>
    </citation>
    <scope>NUCLEOTIDE SEQUENCE [LARGE SCALE GENOMIC DNA]</scope>
    <source>
        <strain evidence="5">HZ-22</strain>
    </source>
</reference>
<name>A0A0N7HYP0_9FLAO</name>
<evidence type="ECO:0000256" key="2">
    <source>
        <dbReference type="SAM" id="Phobius"/>
    </source>
</evidence>
<dbReference type="Gene3D" id="1.25.40.10">
    <property type="entry name" value="Tetratricopeptide repeat domain"/>
    <property type="match status" value="2"/>
</dbReference>
<dbReference type="GO" id="GO:0003677">
    <property type="term" value="F:DNA binding"/>
    <property type="evidence" value="ECO:0007669"/>
    <property type="project" value="InterPro"/>
</dbReference>
<dbReference type="Pfam" id="PF13181">
    <property type="entry name" value="TPR_8"/>
    <property type="match status" value="1"/>
</dbReference>
<feature type="domain" description="HTH luxR-type" evidence="3">
    <location>
        <begin position="437"/>
        <end position="494"/>
    </location>
</feature>
<dbReference type="Gene3D" id="1.10.10.10">
    <property type="entry name" value="Winged helix-like DNA-binding domain superfamily/Winged helix DNA-binding domain"/>
    <property type="match status" value="1"/>
</dbReference>
<dbReference type="SUPFAM" id="SSF48452">
    <property type="entry name" value="TPR-like"/>
    <property type="match status" value="2"/>
</dbReference>
<dbReference type="GO" id="GO:0006355">
    <property type="term" value="P:regulation of DNA-templated transcription"/>
    <property type="evidence" value="ECO:0007669"/>
    <property type="project" value="InterPro"/>
</dbReference>
<dbReference type="RefSeq" id="WP_054728412.1">
    <property type="nucleotide sequence ID" value="NZ_CP012898.1"/>
</dbReference>
<evidence type="ECO:0000313" key="4">
    <source>
        <dbReference type="EMBL" id="ALJ05790.1"/>
    </source>
</evidence>
<dbReference type="Proteomes" id="UP000057981">
    <property type="component" value="Chromosome"/>
</dbReference>
<dbReference type="SMART" id="SM00028">
    <property type="entry name" value="TPR"/>
    <property type="match status" value="6"/>
</dbReference>
<keyword evidence="2" id="KW-0472">Membrane</keyword>
<dbReference type="InterPro" id="IPR011990">
    <property type="entry name" value="TPR-like_helical_dom_sf"/>
</dbReference>
<evidence type="ECO:0000256" key="1">
    <source>
        <dbReference type="PROSITE-ProRule" id="PRU00339"/>
    </source>
</evidence>
<gene>
    <name evidence="4" type="ORF">APS56_11920</name>
</gene>
<organism evidence="4 5">
    <name type="scientific">Pseudalgibacter alginicilyticus</name>
    <dbReference type="NCBI Taxonomy" id="1736674"/>
    <lineage>
        <taxon>Bacteria</taxon>
        <taxon>Pseudomonadati</taxon>
        <taxon>Bacteroidota</taxon>
        <taxon>Flavobacteriia</taxon>
        <taxon>Flavobacteriales</taxon>
        <taxon>Flavobacteriaceae</taxon>
        <taxon>Pseudalgibacter</taxon>
    </lineage>
</organism>
<dbReference type="AlphaFoldDB" id="A0A0N7HYP0"/>
<dbReference type="InterPro" id="IPR036388">
    <property type="entry name" value="WH-like_DNA-bd_sf"/>
</dbReference>
<dbReference type="InterPro" id="IPR016032">
    <property type="entry name" value="Sig_transdc_resp-reg_C-effctor"/>
</dbReference>